<dbReference type="InterPro" id="IPR018289">
    <property type="entry name" value="MULE_transposase_dom"/>
</dbReference>
<feature type="compositionally biased region" description="Acidic residues" evidence="1">
    <location>
        <begin position="84"/>
        <end position="94"/>
    </location>
</feature>
<feature type="non-terminal residue" evidence="3">
    <location>
        <position position="402"/>
    </location>
</feature>
<comment type="caution">
    <text evidence="3">The sequence shown here is derived from an EMBL/GenBank/DDBJ whole genome shotgun (WGS) entry which is preliminary data.</text>
</comment>
<dbReference type="EMBL" id="CAJVQA010044800">
    <property type="protein sequence ID" value="CAG8816871.1"/>
    <property type="molecule type" value="Genomic_DNA"/>
</dbReference>
<organism evidence="3 4">
    <name type="scientific">Cetraspora pellucida</name>
    <dbReference type="NCBI Taxonomy" id="1433469"/>
    <lineage>
        <taxon>Eukaryota</taxon>
        <taxon>Fungi</taxon>
        <taxon>Fungi incertae sedis</taxon>
        <taxon>Mucoromycota</taxon>
        <taxon>Glomeromycotina</taxon>
        <taxon>Glomeromycetes</taxon>
        <taxon>Diversisporales</taxon>
        <taxon>Gigasporaceae</taxon>
        <taxon>Cetraspora</taxon>
    </lineage>
</organism>
<dbReference type="PANTHER" id="PTHR47718">
    <property type="entry name" value="OS01G0519700 PROTEIN"/>
    <property type="match status" value="1"/>
</dbReference>
<evidence type="ECO:0000313" key="4">
    <source>
        <dbReference type="Proteomes" id="UP000789759"/>
    </source>
</evidence>
<feature type="compositionally biased region" description="Polar residues" evidence="1">
    <location>
        <begin position="1"/>
        <end position="17"/>
    </location>
</feature>
<protein>
    <submittedName>
        <fullName evidence="3">484_t:CDS:1</fullName>
    </submittedName>
</protein>
<dbReference type="PANTHER" id="PTHR47718:SF3">
    <property type="entry name" value="PROTEIN FAR1-RELATED SEQUENCE 5-LIKE"/>
    <property type="match status" value="1"/>
</dbReference>
<accession>A0A9N9PE55</accession>
<reference evidence="3" key="1">
    <citation type="submission" date="2021-06" db="EMBL/GenBank/DDBJ databases">
        <authorList>
            <person name="Kallberg Y."/>
            <person name="Tangrot J."/>
            <person name="Rosling A."/>
        </authorList>
    </citation>
    <scope>NUCLEOTIDE SEQUENCE</scope>
    <source>
        <strain evidence="3">FL966</strain>
    </source>
</reference>
<proteinExistence type="predicted"/>
<feature type="domain" description="MULE transposase" evidence="2">
    <location>
        <begin position="326"/>
        <end position="402"/>
    </location>
</feature>
<dbReference type="AlphaFoldDB" id="A0A9N9PE55"/>
<dbReference type="Proteomes" id="UP000789759">
    <property type="component" value="Unassembled WGS sequence"/>
</dbReference>
<name>A0A9N9PE55_9GLOM</name>
<evidence type="ECO:0000256" key="1">
    <source>
        <dbReference type="SAM" id="MobiDB-lite"/>
    </source>
</evidence>
<dbReference type="Pfam" id="PF10551">
    <property type="entry name" value="MULE"/>
    <property type="match status" value="1"/>
</dbReference>
<evidence type="ECO:0000313" key="3">
    <source>
        <dbReference type="EMBL" id="CAG8816871.1"/>
    </source>
</evidence>
<keyword evidence="4" id="KW-1185">Reference proteome</keyword>
<evidence type="ECO:0000259" key="2">
    <source>
        <dbReference type="Pfam" id="PF10551"/>
    </source>
</evidence>
<dbReference type="OrthoDB" id="2446481at2759"/>
<feature type="region of interest" description="Disordered" evidence="1">
    <location>
        <begin position="1"/>
        <end position="32"/>
    </location>
</feature>
<gene>
    <name evidence="3" type="ORF">CPELLU_LOCUS19284</name>
</gene>
<feature type="region of interest" description="Disordered" evidence="1">
    <location>
        <begin position="80"/>
        <end position="103"/>
    </location>
</feature>
<sequence length="402" mass="45213">MSFEQLSININPDNNKGNFKADTSHDDNPFDNNDELNFSINIGISHGGNSFNNAKMNFRSNDPHNNNKLNFSIDISTSYSGDSSDIDNNIDNESSEGHNSMISKKQATSIDNNATILVGQTFVDWYNLKQHIDSYVIKQGFATRLSHTENTLGFITRAKIVCRCAGAPSNKSTGLQKTKSIAIECPCKIVICWSKNAYYVKSVNLQHIHYLDTDAIVFDPSHRKLSNNENIHVQMLYDRSVPVSVIVDMLTEQYDRYIHNKDVYNSLNNRSRDYVKGLSQTAELLNTLNNNKKYLVTYSVNNSKLHCLFFATRFALSTFKRYSEILLIDSTYKTNRVGMPLLLISGIDVTGLTFLIASGLLANETAPSFCWILHQLKQAIGDITVHSIRILVTDRDLALISA</sequence>